<gene>
    <name evidence="1" type="ORF">Daesc_006607</name>
</gene>
<name>A0AAX6MHA3_9PEZI</name>
<proteinExistence type="predicted"/>
<comment type="caution">
    <text evidence="1">The sequence shown here is derived from an EMBL/GenBank/DDBJ whole genome shotgun (WGS) entry which is preliminary data.</text>
</comment>
<protein>
    <submittedName>
        <fullName evidence="1">Uncharacterized protein</fullName>
    </submittedName>
</protein>
<evidence type="ECO:0000313" key="1">
    <source>
        <dbReference type="EMBL" id="KAK6952078.1"/>
    </source>
</evidence>
<dbReference type="InterPro" id="IPR021848">
    <property type="entry name" value="HODM_asu-like"/>
</dbReference>
<evidence type="ECO:0000313" key="2">
    <source>
        <dbReference type="Proteomes" id="UP001369815"/>
    </source>
</evidence>
<accession>A0AAX6MHA3</accession>
<dbReference type="Proteomes" id="UP001369815">
    <property type="component" value="Unassembled WGS sequence"/>
</dbReference>
<keyword evidence="2" id="KW-1185">Reference proteome</keyword>
<organism evidence="1 2">
    <name type="scientific">Daldinia eschscholtzii</name>
    <dbReference type="NCBI Taxonomy" id="292717"/>
    <lineage>
        <taxon>Eukaryota</taxon>
        <taxon>Fungi</taxon>
        <taxon>Dikarya</taxon>
        <taxon>Ascomycota</taxon>
        <taxon>Pezizomycotina</taxon>
        <taxon>Sordariomycetes</taxon>
        <taxon>Xylariomycetidae</taxon>
        <taxon>Xylariales</taxon>
        <taxon>Hypoxylaceae</taxon>
        <taxon>Daldinia</taxon>
    </lineage>
</organism>
<reference evidence="1 2" key="1">
    <citation type="journal article" date="2024" name="Front Chem Biol">
        <title>Unveiling the potential of Daldinia eschscholtzii MFLUCC 19-0629 through bioactivity and bioinformatics studies for enhanced sustainable agriculture production.</title>
        <authorList>
            <person name="Brooks S."/>
            <person name="Weaver J.A."/>
            <person name="Klomchit A."/>
            <person name="Alharthi S.A."/>
            <person name="Onlamun T."/>
            <person name="Nurani R."/>
            <person name="Vong T.K."/>
            <person name="Alberti F."/>
            <person name="Greco C."/>
        </authorList>
    </citation>
    <scope>NUCLEOTIDE SEQUENCE [LARGE SCALE GENOMIC DNA]</scope>
    <source>
        <strain evidence="1">MFLUCC 19-0629</strain>
    </source>
</reference>
<dbReference type="AlphaFoldDB" id="A0AAX6MHA3"/>
<sequence>MFEIPQYSLSSQETLWFLLLATVLLALTRIIKPFNRKLETNQQNEKLPKDDEIEPLWDFDFRKEDPIKYQPYKTQGHVTMGIQKRVRSDWIRMDRGYLSRIEERLPLIRNKAEFTIGTGEVVNPAIEELYEEIMIRYLPARFPTMFKTQGGKLVKNLATGTTYPLTTTGLTHAQMLAYMGENVEASIDTSSVYPATTSSIEDFYFMCPDPNGDYRLQGYIACFPGGFLSPARVGESVREIHKPVPGYERKLGLSVDRYFARMKPGDFIGRMNWSLQVDGADLFRTDGNNYYPGTDQVVSDYKEDPSLDESFLRVEHQTLTKLPRSGAVIFTVRSYMTPLHQVKAEGDGKALAQAIESMPQGLGHYKMVQYWGRKVLPWLMEDV</sequence>
<dbReference type="EMBL" id="JBANMG010000006">
    <property type="protein sequence ID" value="KAK6952078.1"/>
    <property type="molecule type" value="Genomic_DNA"/>
</dbReference>
<dbReference type="Pfam" id="PF11927">
    <property type="entry name" value="HODM_asu-like"/>
    <property type="match status" value="1"/>
</dbReference>